<evidence type="ECO:0000256" key="4">
    <source>
        <dbReference type="ARBA" id="ARBA00022692"/>
    </source>
</evidence>
<evidence type="ECO:0000256" key="7">
    <source>
        <dbReference type="SAM" id="Phobius"/>
    </source>
</evidence>
<dbReference type="GO" id="GO:0009055">
    <property type="term" value="F:electron transfer activity"/>
    <property type="evidence" value="ECO:0007669"/>
    <property type="project" value="TreeGrafter"/>
</dbReference>
<name>R9PQW8_AGAAL</name>
<organism evidence="8 9">
    <name type="scientific">Agarivorans albus MKT 106</name>
    <dbReference type="NCBI Taxonomy" id="1331007"/>
    <lineage>
        <taxon>Bacteria</taxon>
        <taxon>Pseudomonadati</taxon>
        <taxon>Pseudomonadota</taxon>
        <taxon>Gammaproteobacteria</taxon>
        <taxon>Alteromonadales</taxon>
        <taxon>Alteromonadaceae</taxon>
        <taxon>Agarivorans</taxon>
    </lineage>
</organism>
<keyword evidence="9" id="KW-1185">Reference proteome</keyword>
<feature type="transmembrane region" description="Helical" evidence="7">
    <location>
        <begin position="84"/>
        <end position="103"/>
    </location>
</feature>
<keyword evidence="8" id="KW-0560">Oxidoreductase</keyword>
<evidence type="ECO:0000313" key="9">
    <source>
        <dbReference type="Proteomes" id="UP000014461"/>
    </source>
</evidence>
<dbReference type="AlphaFoldDB" id="R9PQW8"/>
<feature type="transmembrane region" description="Helical" evidence="7">
    <location>
        <begin position="299"/>
        <end position="324"/>
    </location>
</feature>
<dbReference type="OrthoDB" id="9776710at2"/>
<feature type="transmembrane region" description="Helical" evidence="7">
    <location>
        <begin position="195"/>
        <end position="215"/>
    </location>
</feature>
<comment type="caution">
    <text evidence="8">The sequence shown here is derived from an EMBL/GenBank/DDBJ whole genome shotgun (WGS) entry which is preliminary data.</text>
</comment>
<evidence type="ECO:0000313" key="8">
    <source>
        <dbReference type="EMBL" id="GAD00501.1"/>
    </source>
</evidence>
<keyword evidence="3" id="KW-1003">Cell membrane</keyword>
<reference evidence="8" key="1">
    <citation type="journal article" date="2013" name="Genome Announc.">
        <title>Draft Genome Sequence of Agarivorans albus Strain MKT 106T, an Agarolytic Marine Bacterium.</title>
        <authorList>
            <person name="Yasuike M."/>
            <person name="Nakamura Y."/>
            <person name="Kai W."/>
            <person name="Fujiwara A."/>
            <person name="Fukui Y."/>
            <person name="Satomi M."/>
            <person name="Sano M."/>
        </authorList>
    </citation>
    <scope>NUCLEOTIDE SEQUENCE [LARGE SCALE GENOMIC DNA]</scope>
</reference>
<dbReference type="GO" id="GO:0016682">
    <property type="term" value="F:oxidoreductase activity, acting on diphenols and related substances as donors, oxygen as acceptor"/>
    <property type="evidence" value="ECO:0007669"/>
    <property type="project" value="TreeGrafter"/>
</dbReference>
<keyword evidence="5 7" id="KW-1133">Transmembrane helix</keyword>
<feature type="transmembrane region" description="Helical" evidence="7">
    <location>
        <begin position="221"/>
        <end position="245"/>
    </location>
</feature>
<dbReference type="Proteomes" id="UP000014461">
    <property type="component" value="Unassembled WGS sequence"/>
</dbReference>
<dbReference type="GO" id="GO:0019646">
    <property type="term" value="P:aerobic electron transport chain"/>
    <property type="evidence" value="ECO:0007669"/>
    <property type="project" value="TreeGrafter"/>
</dbReference>
<dbReference type="RefSeq" id="WP_016400269.1">
    <property type="nucleotide sequence ID" value="NZ_BARX01000002.1"/>
</dbReference>
<dbReference type="STRING" id="1331007.AALB_0581"/>
<dbReference type="GO" id="GO:0070069">
    <property type="term" value="C:cytochrome complex"/>
    <property type="evidence" value="ECO:0007669"/>
    <property type="project" value="TreeGrafter"/>
</dbReference>
<dbReference type="PANTHER" id="PTHR43141">
    <property type="entry name" value="CYTOCHROME BD2 SUBUNIT II"/>
    <property type="match status" value="1"/>
</dbReference>
<dbReference type="EMBL" id="BARX01000002">
    <property type="protein sequence ID" value="GAD00501.1"/>
    <property type="molecule type" value="Genomic_DNA"/>
</dbReference>
<evidence type="ECO:0000256" key="3">
    <source>
        <dbReference type="ARBA" id="ARBA00022475"/>
    </source>
</evidence>
<feature type="transmembrane region" description="Helical" evidence="7">
    <location>
        <begin position="148"/>
        <end position="174"/>
    </location>
</feature>
<dbReference type="PANTHER" id="PTHR43141:SF2">
    <property type="entry name" value="BLR3729 PROTEIN"/>
    <property type="match status" value="1"/>
</dbReference>
<comment type="subcellular location">
    <subcellularLocation>
        <location evidence="1">Cell membrane</location>
        <topology evidence="1">Multi-pass membrane protein</topology>
    </subcellularLocation>
</comment>
<evidence type="ECO:0000256" key="5">
    <source>
        <dbReference type="ARBA" id="ARBA00022989"/>
    </source>
</evidence>
<feature type="transmembrane region" description="Helical" evidence="7">
    <location>
        <begin position="257"/>
        <end position="279"/>
    </location>
</feature>
<dbReference type="InterPro" id="IPR003317">
    <property type="entry name" value="Cyt-d_oxidase_su2"/>
</dbReference>
<feature type="transmembrane region" description="Helical" evidence="7">
    <location>
        <begin position="124"/>
        <end position="142"/>
    </location>
</feature>
<keyword evidence="6 7" id="KW-0472">Membrane</keyword>
<evidence type="ECO:0000256" key="2">
    <source>
        <dbReference type="ARBA" id="ARBA00007543"/>
    </source>
</evidence>
<dbReference type="GO" id="GO:0005886">
    <property type="term" value="C:plasma membrane"/>
    <property type="evidence" value="ECO:0007669"/>
    <property type="project" value="UniProtKB-SubCell"/>
</dbReference>
<keyword evidence="4 7" id="KW-0812">Transmembrane</keyword>
<dbReference type="EC" id="1.10.3.-" evidence="8"/>
<dbReference type="Pfam" id="PF02322">
    <property type="entry name" value="Cyt_bd_oxida_II"/>
    <property type="match status" value="1"/>
</dbReference>
<feature type="transmembrane region" description="Helical" evidence="7">
    <location>
        <begin position="6"/>
        <end position="25"/>
    </location>
</feature>
<comment type="similarity">
    <text evidence="2">Belongs to the cytochrome ubiquinol oxidase subunit 2 family.</text>
</comment>
<gene>
    <name evidence="8" type="ORF">AALB_0581</name>
</gene>
<evidence type="ECO:0000256" key="6">
    <source>
        <dbReference type="ARBA" id="ARBA00023136"/>
    </source>
</evidence>
<proteinExistence type="inferred from homology"/>
<evidence type="ECO:0000256" key="1">
    <source>
        <dbReference type="ARBA" id="ARBA00004651"/>
    </source>
</evidence>
<accession>R9PQW8</accession>
<sequence length="334" mass="36871">MMDAYWLPVIFIGLMGLSVLVYAILDGYDLGVGILLPMGEADEAQRDTMIASIGPFWDANETWLVLAVGIMLIAFPAAHSIVLYHLYIPVAIMLIGLIMRGVAFDFRAKAAVDHKLAWDRTFKAGSILTTLAQGYMLGLYVMGFEGGISTHLFGLLSGLGVTAAYSYIGAAWLVMKTENGLQQRAVAWTKSTGRFCFMGVIAVSIVNPLVNPGVFDRWFDFPLVMFVLLIPALCFAAFLFNDFLLGRLPKENDRHCWVPFSLVMLIFLLCFSALGFSFFPDVVPGQMDIWEAASAPESLIVILIGALIVVPVILMYTAFSYWVFRGKATSLNYH</sequence>
<protein>
    <submittedName>
        <fullName evidence="8">Cytochrome d ubiquinol oxidase subunit II</fullName>
        <ecNumber evidence="8">1.10.3.-</ecNumber>
    </submittedName>
</protein>